<gene>
    <name evidence="4" type="ORF">SARC_16675</name>
</gene>
<dbReference type="RefSeq" id="XP_014144697.1">
    <property type="nucleotide sequence ID" value="XM_014289222.1"/>
</dbReference>
<dbReference type="PROSITE" id="PS50081">
    <property type="entry name" value="ZF_DAG_PE_2"/>
    <property type="match status" value="1"/>
</dbReference>
<dbReference type="AlphaFoldDB" id="A0A0L0F245"/>
<keyword evidence="5" id="KW-1185">Reference proteome</keyword>
<evidence type="ECO:0000313" key="5">
    <source>
        <dbReference type="Proteomes" id="UP000054560"/>
    </source>
</evidence>
<proteinExistence type="predicted"/>
<feature type="non-terminal residue" evidence="4">
    <location>
        <position position="1"/>
    </location>
</feature>
<evidence type="ECO:0000259" key="3">
    <source>
        <dbReference type="PROSITE" id="PS50081"/>
    </source>
</evidence>
<evidence type="ECO:0000313" key="4">
    <source>
        <dbReference type="EMBL" id="KNC70795.1"/>
    </source>
</evidence>
<dbReference type="CDD" id="cd00029">
    <property type="entry name" value="C1"/>
    <property type="match status" value="1"/>
</dbReference>
<protein>
    <recommendedName>
        <fullName evidence="3">Phorbol-ester/DAG-type domain-containing protein</fullName>
    </recommendedName>
</protein>
<evidence type="ECO:0000256" key="2">
    <source>
        <dbReference type="ARBA" id="ARBA00022833"/>
    </source>
</evidence>
<dbReference type="GeneID" id="25917179"/>
<accession>A0A0L0F245</accession>
<dbReference type="EMBL" id="KQ250228">
    <property type="protein sequence ID" value="KNC70795.1"/>
    <property type="molecule type" value="Genomic_DNA"/>
</dbReference>
<feature type="domain" description="Phorbol-ester/DAG-type" evidence="3">
    <location>
        <begin position="36"/>
        <end position="85"/>
    </location>
</feature>
<keyword evidence="2" id="KW-0862">Zinc</keyword>
<reference evidence="4 5" key="1">
    <citation type="submission" date="2011-02" db="EMBL/GenBank/DDBJ databases">
        <title>The Genome Sequence of Sphaeroforma arctica JP610.</title>
        <authorList>
            <consortium name="The Broad Institute Genome Sequencing Platform"/>
            <person name="Russ C."/>
            <person name="Cuomo C."/>
            <person name="Young S.K."/>
            <person name="Zeng Q."/>
            <person name="Gargeya S."/>
            <person name="Alvarado L."/>
            <person name="Berlin A."/>
            <person name="Chapman S.B."/>
            <person name="Chen Z."/>
            <person name="Freedman E."/>
            <person name="Gellesch M."/>
            <person name="Goldberg J."/>
            <person name="Griggs A."/>
            <person name="Gujja S."/>
            <person name="Heilman E."/>
            <person name="Heiman D."/>
            <person name="Howarth C."/>
            <person name="Mehta T."/>
            <person name="Neiman D."/>
            <person name="Pearson M."/>
            <person name="Roberts A."/>
            <person name="Saif S."/>
            <person name="Shea T."/>
            <person name="Shenoy N."/>
            <person name="Sisk P."/>
            <person name="Stolte C."/>
            <person name="Sykes S."/>
            <person name="White J."/>
            <person name="Yandava C."/>
            <person name="Burger G."/>
            <person name="Gray M.W."/>
            <person name="Holland P.W.H."/>
            <person name="King N."/>
            <person name="Lang F.B.F."/>
            <person name="Roger A.J."/>
            <person name="Ruiz-Trillo I."/>
            <person name="Haas B."/>
            <person name="Nusbaum C."/>
            <person name="Birren B."/>
        </authorList>
    </citation>
    <scope>NUCLEOTIDE SEQUENCE [LARGE SCALE GENOMIC DNA]</scope>
    <source>
        <strain evidence="4 5">JP610</strain>
    </source>
</reference>
<dbReference type="Gene3D" id="3.30.60.20">
    <property type="match status" value="1"/>
</dbReference>
<evidence type="ECO:0000256" key="1">
    <source>
        <dbReference type="ARBA" id="ARBA00022723"/>
    </source>
</evidence>
<dbReference type="SUPFAM" id="SSF57889">
    <property type="entry name" value="Cysteine-rich domain"/>
    <property type="match status" value="1"/>
</dbReference>
<dbReference type="Proteomes" id="UP000054560">
    <property type="component" value="Unassembled WGS sequence"/>
</dbReference>
<dbReference type="GO" id="GO:0046872">
    <property type="term" value="F:metal ion binding"/>
    <property type="evidence" value="ECO:0007669"/>
    <property type="project" value="UniProtKB-KW"/>
</dbReference>
<organism evidence="4 5">
    <name type="scientific">Sphaeroforma arctica JP610</name>
    <dbReference type="NCBI Taxonomy" id="667725"/>
    <lineage>
        <taxon>Eukaryota</taxon>
        <taxon>Ichthyosporea</taxon>
        <taxon>Ichthyophonida</taxon>
        <taxon>Sphaeroforma</taxon>
    </lineage>
</organism>
<dbReference type="InterPro" id="IPR046349">
    <property type="entry name" value="C1-like_sf"/>
</dbReference>
<sequence>IALPATPISEAIFKRHNFELVVPEVGAKYAQVTEAAHTFDKHSGSIKSPYCEVCGGSVKTTPVMCSVCALVVHSKCVDGKRTVQCLDVVMQVSGCVQRVPVYIVLSRFEEVIRNTCMYCIVSRFTKDRSGGRRCAPALERAKPFCRVPHEQNSTLIEEVYGTTPFGTRSPTNSRDSAIVTI</sequence>
<dbReference type="InterPro" id="IPR002219">
    <property type="entry name" value="PKC_DAG/PE"/>
</dbReference>
<dbReference type="PROSITE" id="PS00479">
    <property type="entry name" value="ZF_DAG_PE_1"/>
    <property type="match status" value="1"/>
</dbReference>
<keyword evidence="1" id="KW-0479">Metal-binding</keyword>
<dbReference type="SMART" id="SM00109">
    <property type="entry name" value="C1"/>
    <property type="match status" value="1"/>
</dbReference>
<name>A0A0L0F245_9EUKA</name>